<dbReference type="InterPro" id="IPR000064">
    <property type="entry name" value="NLP_P60_dom"/>
</dbReference>
<comment type="similarity">
    <text evidence="1">Belongs to the peptidase C40 family.</text>
</comment>
<reference evidence="8" key="1">
    <citation type="journal article" date="2019" name="Int. J. Syst. Evol. Microbiol.">
        <title>The Global Catalogue of Microorganisms (GCM) 10K type strain sequencing project: providing services to taxonomists for standard genome sequencing and annotation.</title>
        <authorList>
            <consortium name="The Broad Institute Genomics Platform"/>
            <consortium name="The Broad Institute Genome Sequencing Center for Infectious Disease"/>
            <person name="Wu L."/>
            <person name="Ma J."/>
        </authorList>
    </citation>
    <scope>NUCLEOTIDE SEQUENCE [LARGE SCALE GENOMIC DNA]</scope>
    <source>
        <strain evidence="8">JCM 18287</strain>
    </source>
</reference>
<keyword evidence="2" id="KW-0645">Protease</keyword>
<evidence type="ECO:0000256" key="1">
    <source>
        <dbReference type="ARBA" id="ARBA00007074"/>
    </source>
</evidence>
<evidence type="ECO:0000256" key="4">
    <source>
        <dbReference type="ARBA" id="ARBA00022801"/>
    </source>
</evidence>
<dbReference type="PANTHER" id="PTHR47360:SF1">
    <property type="entry name" value="ENDOPEPTIDASE NLPC-RELATED"/>
    <property type="match status" value="1"/>
</dbReference>
<dbReference type="InterPro" id="IPR038765">
    <property type="entry name" value="Papain-like_cys_pep_sf"/>
</dbReference>
<evidence type="ECO:0000259" key="6">
    <source>
        <dbReference type="PROSITE" id="PS51935"/>
    </source>
</evidence>
<evidence type="ECO:0000313" key="8">
    <source>
        <dbReference type="Proteomes" id="UP001501692"/>
    </source>
</evidence>
<name>A0ABP9HSW9_9FLAO</name>
<dbReference type="RefSeq" id="WP_345170527.1">
    <property type="nucleotide sequence ID" value="NZ_BAABJK010000020.1"/>
</dbReference>
<keyword evidence="4" id="KW-0378">Hydrolase</keyword>
<dbReference type="Proteomes" id="UP001501692">
    <property type="component" value="Unassembled WGS sequence"/>
</dbReference>
<keyword evidence="3" id="KW-0732">Signal</keyword>
<evidence type="ECO:0000313" key="7">
    <source>
        <dbReference type="EMBL" id="GAA4977861.1"/>
    </source>
</evidence>
<gene>
    <name evidence="7" type="ORF">GCM10023315_30870</name>
</gene>
<dbReference type="Gene3D" id="3.90.1720.10">
    <property type="entry name" value="endopeptidase domain like (from Nostoc punctiforme)"/>
    <property type="match status" value="1"/>
</dbReference>
<evidence type="ECO:0000256" key="5">
    <source>
        <dbReference type="ARBA" id="ARBA00022807"/>
    </source>
</evidence>
<feature type="domain" description="NlpC/P60" evidence="6">
    <location>
        <begin position="59"/>
        <end position="186"/>
    </location>
</feature>
<dbReference type="PANTHER" id="PTHR47360">
    <property type="entry name" value="MUREIN DD-ENDOPEPTIDASE MEPS/MUREIN LD-CARBOXYPEPTIDASE"/>
    <property type="match status" value="1"/>
</dbReference>
<sequence length="186" mass="21295">MQKLIVILILFLSFSSCKSSKRAKNKRQKTTKIITKKSNVIEEETSISNNKTIPSKKIITKPESIIKYAKQFEGVRYKWGGTSKSGMDCSGLIFESFREHDIILPRISRDMAKKGKKVILKNVVKGDLLFFKTGNRRNAINHVGLIVDIRDNNIEFIHATSGKGVITSWLNEAYWLKAFYEARRIL</sequence>
<proteinExistence type="inferred from homology"/>
<dbReference type="PROSITE" id="PS51257">
    <property type="entry name" value="PROKAR_LIPOPROTEIN"/>
    <property type="match status" value="1"/>
</dbReference>
<comment type="caution">
    <text evidence="7">The sequence shown here is derived from an EMBL/GenBank/DDBJ whole genome shotgun (WGS) entry which is preliminary data.</text>
</comment>
<accession>A0ABP9HSW9</accession>
<protein>
    <recommendedName>
        <fullName evidence="6">NlpC/P60 domain-containing protein</fullName>
    </recommendedName>
</protein>
<dbReference type="InterPro" id="IPR052062">
    <property type="entry name" value="Murein_DD/LD_carboxypeptidase"/>
</dbReference>
<evidence type="ECO:0000256" key="2">
    <source>
        <dbReference type="ARBA" id="ARBA00022670"/>
    </source>
</evidence>
<keyword evidence="5" id="KW-0788">Thiol protease</keyword>
<dbReference type="PROSITE" id="PS51935">
    <property type="entry name" value="NLPC_P60"/>
    <property type="match status" value="1"/>
</dbReference>
<dbReference type="SUPFAM" id="SSF54001">
    <property type="entry name" value="Cysteine proteinases"/>
    <property type="match status" value="1"/>
</dbReference>
<dbReference type="EMBL" id="BAABJK010000020">
    <property type="protein sequence ID" value="GAA4977861.1"/>
    <property type="molecule type" value="Genomic_DNA"/>
</dbReference>
<evidence type="ECO:0000256" key="3">
    <source>
        <dbReference type="ARBA" id="ARBA00022729"/>
    </source>
</evidence>
<dbReference type="Pfam" id="PF00877">
    <property type="entry name" value="NLPC_P60"/>
    <property type="match status" value="1"/>
</dbReference>
<keyword evidence="8" id="KW-1185">Reference proteome</keyword>
<organism evidence="7 8">
    <name type="scientific">Algibacter aquimarinus</name>
    <dbReference type="NCBI Taxonomy" id="1136748"/>
    <lineage>
        <taxon>Bacteria</taxon>
        <taxon>Pseudomonadati</taxon>
        <taxon>Bacteroidota</taxon>
        <taxon>Flavobacteriia</taxon>
        <taxon>Flavobacteriales</taxon>
        <taxon>Flavobacteriaceae</taxon>
        <taxon>Algibacter</taxon>
    </lineage>
</organism>